<dbReference type="PANTHER" id="PTHR14948">
    <property type="entry name" value="NG5"/>
    <property type="match status" value="1"/>
</dbReference>
<dbReference type="PANTHER" id="PTHR14948:SF25">
    <property type="entry name" value="DUF4190 DOMAIN-CONTAINING PROTEIN"/>
    <property type="match status" value="1"/>
</dbReference>
<comment type="subcellular location">
    <subcellularLocation>
        <location evidence="1">Membrane</location>
    </subcellularLocation>
</comment>
<sequence>MGLLFGQEPSGQLLHGQPVVGYGSDHASAGYPQTQYPYQQAGQYPAPQRGYYPSQYVGQYPEHGYISQQGQTFVVAAPRQQTIRTQQAPQDYINRAIFATLCCFWPTGICAIIKACDARQALARGDVASARESSESARKLTMISIIAGVLSIVVVCIIVGVYVGIAVNSVHRSNHFRNETMF</sequence>
<reference evidence="7" key="3">
    <citation type="submission" date="2023-05" db="EMBL/GenBank/DDBJ databases">
        <authorList>
            <person name="Smith C.H."/>
        </authorList>
    </citation>
    <scope>NUCLEOTIDE SEQUENCE</scope>
    <source>
        <strain evidence="7">CHS0354</strain>
        <tissue evidence="7">Mantle</tissue>
    </source>
</reference>
<evidence type="ECO:0000256" key="3">
    <source>
        <dbReference type="ARBA" id="ARBA00022692"/>
    </source>
</evidence>
<comment type="similarity">
    <text evidence="2">Belongs to the CD225/Dispanin family.</text>
</comment>
<dbReference type="InterPro" id="IPR051423">
    <property type="entry name" value="CD225/Dispanin"/>
</dbReference>
<evidence type="ECO:0000256" key="6">
    <source>
        <dbReference type="SAM" id="Phobius"/>
    </source>
</evidence>
<dbReference type="EMBL" id="JAEAOA010001453">
    <property type="protein sequence ID" value="KAK3612498.1"/>
    <property type="molecule type" value="Genomic_DNA"/>
</dbReference>
<evidence type="ECO:0000256" key="1">
    <source>
        <dbReference type="ARBA" id="ARBA00004370"/>
    </source>
</evidence>
<keyword evidence="4 6" id="KW-1133">Transmembrane helix</keyword>
<name>A0AAE0TMW5_9BIVA</name>
<accession>A0AAE0TMW5</accession>
<feature type="transmembrane region" description="Helical" evidence="6">
    <location>
        <begin position="140"/>
        <end position="165"/>
    </location>
</feature>
<gene>
    <name evidence="7" type="ORF">CHS0354_024468</name>
</gene>
<dbReference type="Proteomes" id="UP001195483">
    <property type="component" value="Unassembled WGS sequence"/>
</dbReference>
<dbReference type="GO" id="GO:0016020">
    <property type="term" value="C:membrane"/>
    <property type="evidence" value="ECO:0007669"/>
    <property type="project" value="UniProtKB-SubCell"/>
</dbReference>
<organism evidence="7 8">
    <name type="scientific">Potamilus streckersoni</name>
    <dbReference type="NCBI Taxonomy" id="2493646"/>
    <lineage>
        <taxon>Eukaryota</taxon>
        <taxon>Metazoa</taxon>
        <taxon>Spiralia</taxon>
        <taxon>Lophotrochozoa</taxon>
        <taxon>Mollusca</taxon>
        <taxon>Bivalvia</taxon>
        <taxon>Autobranchia</taxon>
        <taxon>Heteroconchia</taxon>
        <taxon>Palaeoheterodonta</taxon>
        <taxon>Unionida</taxon>
        <taxon>Unionoidea</taxon>
        <taxon>Unionidae</taxon>
        <taxon>Ambleminae</taxon>
        <taxon>Lampsilini</taxon>
        <taxon>Potamilus</taxon>
    </lineage>
</organism>
<reference evidence="7" key="2">
    <citation type="journal article" date="2021" name="Genome Biol. Evol.">
        <title>Developing a high-quality reference genome for a parasitic bivalve with doubly uniparental inheritance (Bivalvia: Unionida).</title>
        <authorList>
            <person name="Smith C.H."/>
        </authorList>
    </citation>
    <scope>NUCLEOTIDE SEQUENCE</scope>
    <source>
        <strain evidence="7">CHS0354</strain>
        <tissue evidence="7">Mantle</tissue>
    </source>
</reference>
<keyword evidence="5 6" id="KW-0472">Membrane</keyword>
<evidence type="ECO:0000313" key="7">
    <source>
        <dbReference type="EMBL" id="KAK3612498.1"/>
    </source>
</evidence>
<dbReference type="AlphaFoldDB" id="A0AAE0TMW5"/>
<keyword evidence="3 6" id="KW-0812">Transmembrane</keyword>
<dbReference type="InterPro" id="IPR007593">
    <property type="entry name" value="CD225/Dispanin_fam"/>
</dbReference>
<evidence type="ECO:0000256" key="2">
    <source>
        <dbReference type="ARBA" id="ARBA00006843"/>
    </source>
</evidence>
<evidence type="ECO:0000256" key="4">
    <source>
        <dbReference type="ARBA" id="ARBA00022989"/>
    </source>
</evidence>
<protein>
    <submittedName>
        <fullName evidence="7">Uncharacterized protein</fullName>
    </submittedName>
</protein>
<evidence type="ECO:0000256" key="5">
    <source>
        <dbReference type="ARBA" id="ARBA00023136"/>
    </source>
</evidence>
<reference evidence="7" key="1">
    <citation type="journal article" date="2021" name="Genome Biol. Evol.">
        <title>A High-Quality Reference Genome for a Parasitic Bivalve with Doubly Uniparental Inheritance (Bivalvia: Unionida).</title>
        <authorList>
            <person name="Smith C.H."/>
        </authorList>
    </citation>
    <scope>NUCLEOTIDE SEQUENCE</scope>
    <source>
        <strain evidence="7">CHS0354</strain>
    </source>
</reference>
<comment type="caution">
    <text evidence="7">The sequence shown here is derived from an EMBL/GenBank/DDBJ whole genome shotgun (WGS) entry which is preliminary data.</text>
</comment>
<keyword evidence="8" id="KW-1185">Reference proteome</keyword>
<dbReference type="Pfam" id="PF04505">
    <property type="entry name" value="CD225"/>
    <property type="match status" value="1"/>
</dbReference>
<proteinExistence type="inferred from homology"/>
<evidence type="ECO:0000313" key="8">
    <source>
        <dbReference type="Proteomes" id="UP001195483"/>
    </source>
</evidence>